<proteinExistence type="predicted"/>
<evidence type="ECO:0000313" key="1">
    <source>
        <dbReference type="EMBL" id="MET1254431.1"/>
    </source>
</evidence>
<dbReference type="SUPFAM" id="SSF52266">
    <property type="entry name" value="SGNH hydrolase"/>
    <property type="match status" value="1"/>
</dbReference>
<protein>
    <submittedName>
        <fullName evidence="1">GDSL-type esterase/lipase family protein</fullName>
    </submittedName>
</protein>
<evidence type="ECO:0000313" key="2">
    <source>
        <dbReference type="Proteomes" id="UP001548189"/>
    </source>
</evidence>
<comment type="caution">
    <text evidence="1">The sequence shown here is derived from an EMBL/GenBank/DDBJ whole genome shotgun (WGS) entry which is preliminary data.</text>
</comment>
<accession>A0ABV2BR65</accession>
<dbReference type="InterPro" id="IPR013830">
    <property type="entry name" value="SGNH_hydro"/>
</dbReference>
<sequence length="242" mass="27564">MKKQKYLLIIGYVLLLHFLASFIVLKLGMIGQAKHLLGLIDEEITPHYIAMSAFYQRMESNIPPQSILFFGDDFIQRLAVNTINDGALNFGIGTETSRGLLLRIKDNQAIESASLMAIMIGKNDFTYRHEAEIFENIQQIIKHIPAHTPILITGLLPIDRRYFSPEQQTNFATLTNKRIQSLNSQIKNWSDSVEQVTYVDLFNHFTDEYGHLAANWHVGDGFHLNADGNQVLITAYKNIIEN</sequence>
<reference evidence="1 2" key="1">
    <citation type="submission" date="2024-06" db="EMBL/GenBank/DDBJ databases">
        <authorList>
            <person name="Li F."/>
        </authorList>
    </citation>
    <scope>NUCLEOTIDE SEQUENCE [LARGE SCALE GENOMIC DNA]</scope>
    <source>
        <strain evidence="1 2">GXAS 311</strain>
    </source>
</reference>
<dbReference type="EMBL" id="JBEVCJ010000004">
    <property type="protein sequence ID" value="MET1254431.1"/>
    <property type="molecule type" value="Genomic_DNA"/>
</dbReference>
<dbReference type="Proteomes" id="UP001548189">
    <property type="component" value="Unassembled WGS sequence"/>
</dbReference>
<dbReference type="InterPro" id="IPR036514">
    <property type="entry name" value="SGNH_hydro_sf"/>
</dbReference>
<gene>
    <name evidence="1" type="ORF">ABVT43_04770</name>
</gene>
<dbReference type="Gene3D" id="3.40.50.1110">
    <property type="entry name" value="SGNH hydrolase"/>
    <property type="match status" value="1"/>
</dbReference>
<organism evidence="1 2">
    <name type="scientific">Aliikangiella maris</name>
    <dbReference type="NCBI Taxonomy" id="3162458"/>
    <lineage>
        <taxon>Bacteria</taxon>
        <taxon>Pseudomonadati</taxon>
        <taxon>Pseudomonadota</taxon>
        <taxon>Gammaproteobacteria</taxon>
        <taxon>Oceanospirillales</taxon>
        <taxon>Pleioneaceae</taxon>
        <taxon>Aliikangiella</taxon>
    </lineage>
</organism>
<dbReference type="Pfam" id="PF13472">
    <property type="entry name" value="Lipase_GDSL_2"/>
    <property type="match status" value="1"/>
</dbReference>
<keyword evidence="2" id="KW-1185">Reference proteome</keyword>
<name>A0ABV2BR65_9GAMM</name>